<dbReference type="InterPro" id="IPR001810">
    <property type="entry name" value="F-box_dom"/>
</dbReference>
<accession>A0AAN5I4H0</accession>
<sequence>MDILSLPDVFLRQLMRKLTIKDRMMLRLTCRAFTNLVSDSHAGNFESGSMFTYFNGADKVDKLALDIGEYKFEFGDVKKIKINQILYERSQIFRAISFTEFSITLRVSGVPFDFALNFIDGFEINVLRFHVNSENELDNSMACIDRFPRSNYAFILKCQTSTAKLMTLPPLEELHITCRIPLNSDQFLQLISIHKLVHCAYYASVTINWSELKQAMEMISAETRQRTARVCLDATMISNWLKSEGFSESSQVGDISREFELIRYKVENSHKTILFLRFRHCSIRIDRFDWNGGSVNSLVSMTNDKRLIDIVHYYTC</sequence>
<evidence type="ECO:0000313" key="3">
    <source>
        <dbReference type="Proteomes" id="UP001328107"/>
    </source>
</evidence>
<reference evidence="3" key="1">
    <citation type="submission" date="2022-10" db="EMBL/GenBank/DDBJ databases">
        <title>Genome assembly of Pristionchus species.</title>
        <authorList>
            <person name="Yoshida K."/>
            <person name="Sommer R.J."/>
        </authorList>
    </citation>
    <scope>NUCLEOTIDE SEQUENCE [LARGE SCALE GENOMIC DNA]</scope>
    <source>
        <strain evidence="3">RS5460</strain>
    </source>
</reference>
<name>A0AAN5I4H0_9BILA</name>
<organism evidence="2 3">
    <name type="scientific">Pristionchus mayeri</name>
    <dbReference type="NCBI Taxonomy" id="1317129"/>
    <lineage>
        <taxon>Eukaryota</taxon>
        <taxon>Metazoa</taxon>
        <taxon>Ecdysozoa</taxon>
        <taxon>Nematoda</taxon>
        <taxon>Chromadorea</taxon>
        <taxon>Rhabditida</taxon>
        <taxon>Rhabditina</taxon>
        <taxon>Diplogasteromorpha</taxon>
        <taxon>Diplogasteroidea</taxon>
        <taxon>Neodiplogasteridae</taxon>
        <taxon>Pristionchus</taxon>
    </lineage>
</organism>
<comment type="caution">
    <text evidence="2">The sequence shown here is derived from an EMBL/GenBank/DDBJ whole genome shotgun (WGS) entry which is preliminary data.</text>
</comment>
<gene>
    <name evidence="2" type="ORF">PMAYCL1PPCAC_21240</name>
</gene>
<dbReference type="EMBL" id="BTRK01000005">
    <property type="protein sequence ID" value="GMR51045.1"/>
    <property type="molecule type" value="Genomic_DNA"/>
</dbReference>
<feature type="domain" description="F-box" evidence="1">
    <location>
        <begin position="1"/>
        <end position="54"/>
    </location>
</feature>
<keyword evidence="3" id="KW-1185">Reference proteome</keyword>
<protein>
    <recommendedName>
        <fullName evidence="1">F-box domain-containing protein</fullName>
    </recommendedName>
</protein>
<proteinExistence type="predicted"/>
<dbReference type="AlphaFoldDB" id="A0AAN5I4H0"/>
<evidence type="ECO:0000259" key="1">
    <source>
        <dbReference type="PROSITE" id="PS50181"/>
    </source>
</evidence>
<dbReference type="Proteomes" id="UP001328107">
    <property type="component" value="Unassembled WGS sequence"/>
</dbReference>
<dbReference type="PROSITE" id="PS50181">
    <property type="entry name" value="FBOX"/>
    <property type="match status" value="1"/>
</dbReference>
<evidence type="ECO:0000313" key="2">
    <source>
        <dbReference type="EMBL" id="GMR51045.1"/>
    </source>
</evidence>
<dbReference type="Pfam" id="PF00646">
    <property type="entry name" value="F-box"/>
    <property type="match status" value="1"/>
</dbReference>